<dbReference type="SUPFAM" id="SSF55031">
    <property type="entry name" value="Bacterial exopeptidase dimerisation domain"/>
    <property type="match status" value="1"/>
</dbReference>
<dbReference type="InterPro" id="IPR011650">
    <property type="entry name" value="Peptidase_M20_dimer"/>
</dbReference>
<comment type="cofactor">
    <cofactor evidence="1">
        <name>Mn(2+)</name>
        <dbReference type="ChEBI" id="CHEBI:29035"/>
    </cofactor>
    <text evidence="1">The Mn(2+) ion enhances activity.</text>
</comment>
<feature type="binding site" evidence="1">
    <location>
        <position position="149"/>
    </location>
    <ligand>
        <name>Mn(2+)</name>
        <dbReference type="ChEBI" id="CHEBI:29035"/>
        <label>2</label>
    </ligand>
</feature>
<dbReference type="EMBL" id="LFZW01000002">
    <property type="protein sequence ID" value="KMY42707.1"/>
    <property type="molecule type" value="Genomic_DNA"/>
</dbReference>
<name>A0A0K9G8Z1_9BACI</name>
<dbReference type="PATRIC" id="fig|1679170.3.peg.5354"/>
<keyword evidence="1" id="KW-0464">Manganese</keyword>
<dbReference type="Proteomes" id="UP000037146">
    <property type="component" value="Unassembled WGS sequence"/>
</dbReference>
<dbReference type="PIRSF" id="PIRSF005962">
    <property type="entry name" value="Pept_M20D_amidohydro"/>
    <property type="match status" value="1"/>
</dbReference>
<dbReference type="InterPro" id="IPR036264">
    <property type="entry name" value="Bact_exopeptidase_dim_dom"/>
</dbReference>
<dbReference type="STRING" id="1679170.AC625_23890"/>
<dbReference type="Pfam" id="PF07687">
    <property type="entry name" value="M20_dimer"/>
    <property type="match status" value="1"/>
</dbReference>
<dbReference type="InterPro" id="IPR002933">
    <property type="entry name" value="Peptidase_M20"/>
</dbReference>
<dbReference type="GO" id="GO:0046657">
    <property type="term" value="P:folic acid catabolic process"/>
    <property type="evidence" value="ECO:0007669"/>
    <property type="project" value="TreeGrafter"/>
</dbReference>
<dbReference type="InterPro" id="IPR017439">
    <property type="entry name" value="Amidohydrolase"/>
</dbReference>
<comment type="caution">
    <text evidence="3">The sequence shown here is derived from an EMBL/GenBank/DDBJ whole genome shotgun (WGS) entry which is preliminary data.</text>
</comment>
<feature type="binding site" evidence="1">
    <location>
        <position position="185"/>
    </location>
    <ligand>
        <name>Mn(2+)</name>
        <dbReference type="ChEBI" id="CHEBI:29035"/>
        <label>2</label>
    </ligand>
</feature>
<feature type="binding site" evidence="1">
    <location>
        <position position="405"/>
    </location>
    <ligand>
        <name>Mn(2+)</name>
        <dbReference type="ChEBI" id="CHEBI:29035"/>
        <label>2</label>
    </ligand>
</feature>
<dbReference type="GO" id="GO:0005737">
    <property type="term" value="C:cytoplasm"/>
    <property type="evidence" value="ECO:0007669"/>
    <property type="project" value="TreeGrafter"/>
</dbReference>
<keyword evidence="1" id="KW-0479">Metal-binding</keyword>
<dbReference type="OrthoDB" id="9776731at2"/>
<dbReference type="PANTHER" id="PTHR30575">
    <property type="entry name" value="PEPTIDASE M20"/>
    <property type="match status" value="1"/>
</dbReference>
<evidence type="ECO:0000313" key="4">
    <source>
        <dbReference type="Proteomes" id="UP000037146"/>
    </source>
</evidence>
<reference evidence="4" key="1">
    <citation type="submission" date="2015-07" db="EMBL/GenBank/DDBJ databases">
        <title>Genome sequencing project for genomic taxonomy and phylogenomics of Bacillus-like bacteria.</title>
        <authorList>
            <person name="Liu B."/>
            <person name="Wang J."/>
            <person name="Zhu Y."/>
            <person name="Liu G."/>
            <person name="Chen Q."/>
            <person name="Chen Z."/>
            <person name="Lan J."/>
            <person name="Che J."/>
            <person name="Ge C."/>
            <person name="Shi H."/>
            <person name="Pan Z."/>
            <person name="Liu X."/>
        </authorList>
    </citation>
    <scope>NUCLEOTIDE SEQUENCE [LARGE SCALE GENOMIC DNA]</scope>
    <source>
        <strain evidence="4">FJAT-27997</strain>
    </source>
</reference>
<organism evidence="3 4">
    <name type="scientific">Peribacillus loiseleuriae</name>
    <dbReference type="NCBI Taxonomy" id="1679170"/>
    <lineage>
        <taxon>Bacteria</taxon>
        <taxon>Bacillati</taxon>
        <taxon>Bacillota</taxon>
        <taxon>Bacilli</taxon>
        <taxon>Bacillales</taxon>
        <taxon>Bacillaceae</taxon>
        <taxon>Peribacillus</taxon>
    </lineage>
</organism>
<feature type="binding site" evidence="1">
    <location>
        <position position="151"/>
    </location>
    <ligand>
        <name>Mn(2+)</name>
        <dbReference type="ChEBI" id="CHEBI:29035"/>
        <label>2</label>
    </ligand>
</feature>
<dbReference type="SUPFAM" id="SSF53187">
    <property type="entry name" value="Zn-dependent exopeptidases"/>
    <property type="match status" value="1"/>
</dbReference>
<sequence length="444" mass="48641">MIEHLSKLTENIYQSLIKWRRDFHKHAESGWVEFRTASIVASKLLSWGYEVHVGRDVINEDDRMGVPKTEVLEQEKKRALSQGADPEWVEQFSGGFTGVVGILDTGLPGPTIAFRVDMDALDIQEALSNEHRPTKEGFSSINANMMHACGHDAHTSIGLGVAYVLSQIKDQLKGIIKLIFQPAEEGVRGAKSMVTAGVVDDVDIFIAIHVGFEAELGELICGDLGFMATTKFDVTYTGEASHAGARPEQGKNALLAAATAALNLHAISRHSEGYSRVNVGFLQAGNGRNIIPNQAIFKVEVRGETTSINDFMYQKALQIIQSAADMYEVEVNIDIVGAAKSVESSEELISFISQQAKHINEIHTIQDSYKLGGSEDATYMISHVKERGGHAAYIVFGTTLSAGHHNEQFDIDENVIPIAVKTLTLCAYNAVSYNTNRMIYNPQC</sequence>
<feature type="binding site" evidence="1">
    <location>
        <position position="209"/>
    </location>
    <ligand>
        <name>Mn(2+)</name>
        <dbReference type="ChEBI" id="CHEBI:29035"/>
        <label>2</label>
    </ligand>
</feature>
<dbReference type="PANTHER" id="PTHR30575:SF3">
    <property type="entry name" value="PEPTIDASE M20 DIMERISATION DOMAIN-CONTAINING PROTEIN"/>
    <property type="match status" value="1"/>
</dbReference>
<dbReference type="RefSeq" id="WP_049683930.1">
    <property type="nucleotide sequence ID" value="NZ_LFZW01000002.1"/>
</dbReference>
<proteinExistence type="predicted"/>
<dbReference type="InterPro" id="IPR052030">
    <property type="entry name" value="Peptidase_M20/M20A_hydrolases"/>
</dbReference>
<evidence type="ECO:0000313" key="3">
    <source>
        <dbReference type="EMBL" id="KMY42707.1"/>
    </source>
</evidence>
<feature type="domain" description="Peptidase M20 dimerisation" evidence="2">
    <location>
        <begin position="232"/>
        <end position="310"/>
    </location>
</feature>
<dbReference type="Pfam" id="PF01546">
    <property type="entry name" value="Peptidase_M20"/>
    <property type="match status" value="1"/>
</dbReference>
<dbReference type="GO" id="GO:0046872">
    <property type="term" value="F:metal ion binding"/>
    <property type="evidence" value="ECO:0007669"/>
    <property type="project" value="UniProtKB-KW"/>
</dbReference>
<gene>
    <name evidence="3" type="ORF">AC625_23890</name>
</gene>
<keyword evidence="4" id="KW-1185">Reference proteome</keyword>
<dbReference type="Gene3D" id="3.40.630.10">
    <property type="entry name" value="Zn peptidases"/>
    <property type="match status" value="2"/>
</dbReference>
<dbReference type="GO" id="GO:0071713">
    <property type="term" value="F:para-aminobenzoyl-glutamate hydrolase activity"/>
    <property type="evidence" value="ECO:0007669"/>
    <property type="project" value="TreeGrafter"/>
</dbReference>
<dbReference type="NCBIfam" id="TIGR01891">
    <property type="entry name" value="amidohydrolases"/>
    <property type="match status" value="1"/>
</dbReference>
<accession>A0A0K9G8Z1</accession>
<dbReference type="AlphaFoldDB" id="A0A0K9G8Z1"/>
<dbReference type="GO" id="GO:0016805">
    <property type="term" value="F:dipeptidase activity"/>
    <property type="evidence" value="ECO:0007669"/>
    <property type="project" value="TreeGrafter"/>
</dbReference>
<protein>
    <submittedName>
        <fullName evidence="3">Peptidase M20</fullName>
    </submittedName>
</protein>
<evidence type="ECO:0000256" key="1">
    <source>
        <dbReference type="PIRSR" id="PIRSR005962-1"/>
    </source>
</evidence>
<evidence type="ECO:0000259" key="2">
    <source>
        <dbReference type="Pfam" id="PF07687"/>
    </source>
</evidence>